<name>A0A9W7E2D3_9STRA</name>
<dbReference type="InterPro" id="IPR000182">
    <property type="entry name" value="GNAT_dom"/>
</dbReference>
<evidence type="ECO:0000256" key="1">
    <source>
        <dbReference type="SAM" id="SignalP"/>
    </source>
</evidence>
<dbReference type="EMBL" id="BRXY01000083">
    <property type="protein sequence ID" value="GMH63303.1"/>
    <property type="molecule type" value="Genomic_DNA"/>
</dbReference>
<accession>A0A9W7E2D3</accession>
<proteinExistence type="predicted"/>
<keyword evidence="1" id="KW-0732">Signal</keyword>
<dbReference type="Gene3D" id="3.40.630.30">
    <property type="match status" value="1"/>
</dbReference>
<feature type="chain" id="PRO_5040903582" description="N-acetyltransferase domain-containing protein" evidence="1">
    <location>
        <begin position="27"/>
        <end position="276"/>
    </location>
</feature>
<keyword evidence="4" id="KW-1185">Reference proteome</keyword>
<dbReference type="AlphaFoldDB" id="A0A9W7E2D3"/>
<evidence type="ECO:0000313" key="3">
    <source>
        <dbReference type="EMBL" id="GMH63303.1"/>
    </source>
</evidence>
<dbReference type="Pfam" id="PF13673">
    <property type="entry name" value="Acetyltransf_10"/>
    <property type="match status" value="1"/>
</dbReference>
<dbReference type="SUPFAM" id="SSF55729">
    <property type="entry name" value="Acyl-CoA N-acyltransferases (Nat)"/>
    <property type="match status" value="1"/>
</dbReference>
<protein>
    <recommendedName>
        <fullName evidence="2">N-acetyltransferase domain-containing protein</fullName>
    </recommendedName>
</protein>
<organism evidence="3 4">
    <name type="scientific">Triparma strigata</name>
    <dbReference type="NCBI Taxonomy" id="1606541"/>
    <lineage>
        <taxon>Eukaryota</taxon>
        <taxon>Sar</taxon>
        <taxon>Stramenopiles</taxon>
        <taxon>Ochrophyta</taxon>
        <taxon>Bolidophyceae</taxon>
        <taxon>Parmales</taxon>
        <taxon>Triparmaceae</taxon>
        <taxon>Triparma</taxon>
    </lineage>
</organism>
<dbReference type="InterPro" id="IPR016181">
    <property type="entry name" value="Acyl_CoA_acyltransferase"/>
</dbReference>
<sequence>MPTRFHHLVVLFLFTTLAVNLRTATSFSAPSLRSSSSSATSSSSSSSRLLAAADHDTLVPLDTEASIIEASNFFVDNYYNSAEKPKDLYDLSSAQFLSSYAPLLTPRTFPSTLYFSPSLGLICGQTCLLSSDYSDLIRPSKSLDMYTSKMSSLSPKIRRTLKGKSIHSIISTILPDYTTTTLLSNLIIPPPLRRSGNAKKLIDKLESTSSTSTVSLFVNENNVGARELYKGRGYENVGRAYGNTEVHVMDDGSVGERDVDEVFMIKELRKVKSGGI</sequence>
<evidence type="ECO:0000313" key="4">
    <source>
        <dbReference type="Proteomes" id="UP001165085"/>
    </source>
</evidence>
<gene>
    <name evidence="3" type="ORF">TrST_g6361</name>
</gene>
<comment type="caution">
    <text evidence="3">The sequence shown here is derived from an EMBL/GenBank/DDBJ whole genome shotgun (WGS) entry which is preliminary data.</text>
</comment>
<dbReference type="Proteomes" id="UP001165085">
    <property type="component" value="Unassembled WGS sequence"/>
</dbReference>
<evidence type="ECO:0000259" key="2">
    <source>
        <dbReference type="Pfam" id="PF13673"/>
    </source>
</evidence>
<dbReference type="OrthoDB" id="249099at2759"/>
<feature type="signal peptide" evidence="1">
    <location>
        <begin position="1"/>
        <end position="26"/>
    </location>
</feature>
<reference evidence="4" key="1">
    <citation type="journal article" date="2023" name="Commun. Biol.">
        <title>Genome analysis of Parmales, the sister group of diatoms, reveals the evolutionary specialization of diatoms from phago-mixotrophs to photoautotrophs.</title>
        <authorList>
            <person name="Ban H."/>
            <person name="Sato S."/>
            <person name="Yoshikawa S."/>
            <person name="Yamada K."/>
            <person name="Nakamura Y."/>
            <person name="Ichinomiya M."/>
            <person name="Sato N."/>
            <person name="Blanc-Mathieu R."/>
            <person name="Endo H."/>
            <person name="Kuwata A."/>
            <person name="Ogata H."/>
        </authorList>
    </citation>
    <scope>NUCLEOTIDE SEQUENCE [LARGE SCALE GENOMIC DNA]</scope>
    <source>
        <strain evidence="4">NIES 3701</strain>
    </source>
</reference>
<feature type="domain" description="N-acetyltransferase" evidence="2">
    <location>
        <begin position="182"/>
        <end position="240"/>
    </location>
</feature>